<keyword evidence="2" id="KW-1185">Reference proteome</keyword>
<proteinExistence type="predicted"/>
<dbReference type="Proteomes" id="UP001497680">
    <property type="component" value="Unassembled WGS sequence"/>
</dbReference>
<reference evidence="1 2" key="1">
    <citation type="journal article" date="2022" name="New Phytol.">
        <title>Ecological generalism drives hyperdiversity of secondary metabolite gene clusters in xylarialean endophytes.</title>
        <authorList>
            <person name="Franco M.E.E."/>
            <person name="Wisecaver J.H."/>
            <person name="Arnold A.E."/>
            <person name="Ju Y.M."/>
            <person name="Slot J.C."/>
            <person name="Ahrendt S."/>
            <person name="Moore L.P."/>
            <person name="Eastman K.E."/>
            <person name="Scott K."/>
            <person name="Konkel Z."/>
            <person name="Mondo S.J."/>
            <person name="Kuo A."/>
            <person name="Hayes R.D."/>
            <person name="Haridas S."/>
            <person name="Andreopoulos B."/>
            <person name="Riley R."/>
            <person name="LaButti K."/>
            <person name="Pangilinan J."/>
            <person name="Lipzen A."/>
            <person name="Amirebrahimi M."/>
            <person name="Yan J."/>
            <person name="Adam C."/>
            <person name="Keymanesh K."/>
            <person name="Ng V."/>
            <person name="Louie K."/>
            <person name="Northen T."/>
            <person name="Drula E."/>
            <person name="Henrissat B."/>
            <person name="Hsieh H.M."/>
            <person name="Youens-Clark K."/>
            <person name="Lutzoni F."/>
            <person name="Miadlikowska J."/>
            <person name="Eastwood D.C."/>
            <person name="Hamelin R.C."/>
            <person name="Grigoriev I.V."/>
            <person name="U'Ren J.M."/>
        </authorList>
    </citation>
    <scope>NUCLEOTIDE SEQUENCE [LARGE SCALE GENOMIC DNA]</scope>
    <source>
        <strain evidence="1 2">ER1909</strain>
    </source>
</reference>
<name>A0ACC0CIT8_9PEZI</name>
<evidence type="ECO:0000313" key="1">
    <source>
        <dbReference type="EMBL" id="KAI6080290.1"/>
    </source>
</evidence>
<evidence type="ECO:0000313" key="2">
    <source>
        <dbReference type="Proteomes" id="UP001497680"/>
    </source>
</evidence>
<dbReference type="EMBL" id="MU394458">
    <property type="protein sequence ID" value="KAI6080290.1"/>
    <property type="molecule type" value="Genomic_DNA"/>
</dbReference>
<comment type="caution">
    <text evidence="1">The sequence shown here is derived from an EMBL/GenBank/DDBJ whole genome shotgun (WGS) entry which is preliminary data.</text>
</comment>
<accession>A0ACC0CIT8</accession>
<protein>
    <submittedName>
        <fullName evidence="1">Uncharacterized protein</fullName>
    </submittedName>
</protein>
<organism evidence="1 2">
    <name type="scientific">Hypoxylon rubiginosum</name>
    <dbReference type="NCBI Taxonomy" id="110542"/>
    <lineage>
        <taxon>Eukaryota</taxon>
        <taxon>Fungi</taxon>
        <taxon>Dikarya</taxon>
        <taxon>Ascomycota</taxon>
        <taxon>Pezizomycotina</taxon>
        <taxon>Sordariomycetes</taxon>
        <taxon>Xylariomycetidae</taxon>
        <taxon>Xylariales</taxon>
        <taxon>Hypoxylaceae</taxon>
        <taxon>Hypoxylon</taxon>
    </lineage>
</organism>
<sequence length="387" mass="44631">MSNLFPNPAQLFRLNTAESLHPTKASDKGQVDDVKVINDTKSDTGMSDAILQRDRRQEKCFACGQWVGEHLQACAKCLSKLTVPYHALREAIEKLKNRSASEIPDQDPGAATQHLPTSTTRRKTVKEVTEEDREGGLRVQFPVAATSKDKLMKFLEFSYPDHYEIGLTQDQTEYNIFIRTPTQPTEQVSMISRFLKSLRSSRTLDREPDAPTHGSPTNAARPMTIQALTDKRRQRGLRVRYPTSRISKDELKEQLDLSYPYCGEMELTEDEEEYEVFIEGEEYYCKRVIMISQLLERLSRSRVPNQPSQGIIRGTLKMLIHTNLKRSYQVCQSLQDEYPGRARVEMRNDLYNITIKQVAFPLDPASALYFTFYRDRFEFVSFEESDE</sequence>
<gene>
    <name evidence="1" type="ORF">F4821DRAFT_64696</name>
</gene>